<proteinExistence type="predicted"/>
<dbReference type="AlphaFoldDB" id="A0AA45WLW1"/>
<evidence type="ECO:0000313" key="2">
    <source>
        <dbReference type="EMBL" id="SMP12769.1"/>
    </source>
</evidence>
<accession>A0AA45WLW1</accession>
<evidence type="ECO:0000313" key="3">
    <source>
        <dbReference type="Proteomes" id="UP001157946"/>
    </source>
</evidence>
<protein>
    <submittedName>
        <fullName evidence="2">Uncharacterized protein</fullName>
    </submittedName>
</protein>
<keyword evidence="1" id="KW-0472">Membrane</keyword>
<feature type="transmembrane region" description="Helical" evidence="1">
    <location>
        <begin position="70"/>
        <end position="90"/>
    </location>
</feature>
<sequence>MSRKEKIEENVSAIGSALVAGLLFILTDYVHDELKSLLQVGFLWVVPWVSFLVKFLFAQNKKDYLSQNKKLFLGFFIFDCVLSVLAYKYMPISY</sequence>
<organism evidence="2 3">
    <name type="scientific">Laceyella tengchongensis</name>
    <dbReference type="NCBI Taxonomy" id="574699"/>
    <lineage>
        <taxon>Bacteria</taxon>
        <taxon>Bacillati</taxon>
        <taxon>Bacillota</taxon>
        <taxon>Bacilli</taxon>
        <taxon>Bacillales</taxon>
        <taxon>Thermoactinomycetaceae</taxon>
        <taxon>Laceyella</taxon>
    </lineage>
</organism>
<dbReference type="Proteomes" id="UP001157946">
    <property type="component" value="Unassembled WGS sequence"/>
</dbReference>
<feature type="transmembrane region" description="Helical" evidence="1">
    <location>
        <begin position="37"/>
        <end position="58"/>
    </location>
</feature>
<gene>
    <name evidence="2" type="ORF">SAMN06265361_102396</name>
</gene>
<comment type="caution">
    <text evidence="2">The sequence shown here is derived from an EMBL/GenBank/DDBJ whole genome shotgun (WGS) entry which is preliminary data.</text>
</comment>
<name>A0AA45WLW1_9BACL</name>
<dbReference type="RefSeq" id="WP_102992997.1">
    <property type="nucleotide sequence ID" value="NZ_FXTU01000002.1"/>
</dbReference>
<reference evidence="2" key="1">
    <citation type="submission" date="2017-05" db="EMBL/GenBank/DDBJ databases">
        <authorList>
            <person name="Varghese N."/>
            <person name="Submissions S."/>
        </authorList>
    </citation>
    <scope>NUCLEOTIDE SEQUENCE</scope>
    <source>
        <strain evidence="2">DSM 45262</strain>
    </source>
</reference>
<feature type="transmembrane region" description="Helical" evidence="1">
    <location>
        <begin position="12"/>
        <end position="31"/>
    </location>
</feature>
<keyword evidence="1" id="KW-0812">Transmembrane</keyword>
<dbReference type="EMBL" id="FXTU01000002">
    <property type="protein sequence ID" value="SMP12769.1"/>
    <property type="molecule type" value="Genomic_DNA"/>
</dbReference>
<evidence type="ECO:0000256" key="1">
    <source>
        <dbReference type="SAM" id="Phobius"/>
    </source>
</evidence>
<keyword evidence="1" id="KW-1133">Transmembrane helix</keyword>
<keyword evidence="3" id="KW-1185">Reference proteome</keyword>